<dbReference type="Pfam" id="PF07681">
    <property type="entry name" value="DoxX"/>
    <property type="match status" value="1"/>
</dbReference>
<feature type="transmembrane region" description="Helical" evidence="8">
    <location>
        <begin position="191"/>
        <end position="211"/>
    </location>
</feature>
<dbReference type="RefSeq" id="WP_165912973.1">
    <property type="nucleotide sequence ID" value="NZ_SLXQ01000006.1"/>
</dbReference>
<evidence type="ECO:0000256" key="8">
    <source>
        <dbReference type="SAM" id="Phobius"/>
    </source>
</evidence>
<comment type="caution">
    <text evidence="9">The sequence shown here is derived from an EMBL/GenBank/DDBJ whole genome shotgun (WGS) entry which is preliminary data.</text>
</comment>
<keyword evidence="5 8" id="KW-1133">Transmembrane helix</keyword>
<dbReference type="InterPro" id="IPR051907">
    <property type="entry name" value="DoxX-like_oxidoreductase"/>
</dbReference>
<evidence type="ECO:0000256" key="4">
    <source>
        <dbReference type="ARBA" id="ARBA00022692"/>
    </source>
</evidence>
<dbReference type="EMBL" id="SLXQ01000006">
    <property type="protein sequence ID" value="TCP52080.1"/>
    <property type="molecule type" value="Genomic_DNA"/>
</dbReference>
<organism evidence="9 10">
    <name type="scientific">Tamaricihabitans halophyticus</name>
    <dbReference type="NCBI Taxonomy" id="1262583"/>
    <lineage>
        <taxon>Bacteria</taxon>
        <taxon>Bacillati</taxon>
        <taxon>Actinomycetota</taxon>
        <taxon>Actinomycetes</taxon>
        <taxon>Pseudonocardiales</taxon>
        <taxon>Pseudonocardiaceae</taxon>
        <taxon>Tamaricihabitans</taxon>
    </lineage>
</organism>
<evidence type="ECO:0000256" key="2">
    <source>
        <dbReference type="ARBA" id="ARBA00006679"/>
    </source>
</evidence>
<feature type="region of interest" description="Disordered" evidence="7">
    <location>
        <begin position="1"/>
        <end position="42"/>
    </location>
</feature>
<dbReference type="InterPro" id="IPR032808">
    <property type="entry name" value="DoxX"/>
</dbReference>
<gene>
    <name evidence="9" type="ORF">EV191_106246</name>
</gene>
<name>A0A4R2QQR1_9PSEU</name>
<comment type="subcellular location">
    <subcellularLocation>
        <location evidence="1">Cell membrane</location>
        <topology evidence="1">Multi-pass membrane protein</topology>
    </subcellularLocation>
</comment>
<dbReference type="PANTHER" id="PTHR33452:SF1">
    <property type="entry name" value="INNER MEMBRANE PROTEIN YPHA-RELATED"/>
    <property type="match status" value="1"/>
</dbReference>
<evidence type="ECO:0000256" key="1">
    <source>
        <dbReference type="ARBA" id="ARBA00004651"/>
    </source>
</evidence>
<proteinExistence type="inferred from homology"/>
<reference evidence="9 10" key="1">
    <citation type="submission" date="2019-03" db="EMBL/GenBank/DDBJ databases">
        <title>Genomic Encyclopedia of Type Strains, Phase IV (KMG-IV): sequencing the most valuable type-strain genomes for metagenomic binning, comparative biology and taxonomic classification.</title>
        <authorList>
            <person name="Goeker M."/>
        </authorList>
    </citation>
    <scope>NUCLEOTIDE SEQUENCE [LARGE SCALE GENOMIC DNA]</scope>
    <source>
        <strain evidence="9 10">DSM 45765</strain>
    </source>
</reference>
<evidence type="ECO:0000313" key="10">
    <source>
        <dbReference type="Proteomes" id="UP000294911"/>
    </source>
</evidence>
<comment type="similarity">
    <text evidence="2">Belongs to the DoxX family.</text>
</comment>
<dbReference type="PANTHER" id="PTHR33452">
    <property type="entry name" value="OXIDOREDUCTASE CATD-RELATED"/>
    <property type="match status" value="1"/>
</dbReference>
<feature type="transmembrane region" description="Helical" evidence="8">
    <location>
        <begin position="119"/>
        <end position="141"/>
    </location>
</feature>
<dbReference type="Proteomes" id="UP000294911">
    <property type="component" value="Unassembled WGS sequence"/>
</dbReference>
<sequence>MTSDAGQSGPSAGGQFDDAGYSPALSAPRPSSTPPQDKDTSNKAEWHAGLDLGLLAIRVILGGIFIVHGLQKLGMFGGMDGNGGGVSVFADALSASGYSATTMLAWVTTVTELGAGVLLVLGLFTALAGAGIVGVMTNAVIAMKLEAGFFAGEGGYEYEMMLGAAALALMFTGAGRVALDRRTRWFSHAPAFGLVSLILAAVATVVVLLVFR</sequence>
<dbReference type="AlphaFoldDB" id="A0A4R2QQR1"/>
<evidence type="ECO:0000256" key="6">
    <source>
        <dbReference type="ARBA" id="ARBA00023136"/>
    </source>
</evidence>
<keyword evidence="3" id="KW-1003">Cell membrane</keyword>
<feature type="transmembrane region" description="Helical" evidence="8">
    <location>
        <begin position="161"/>
        <end position="179"/>
    </location>
</feature>
<feature type="transmembrane region" description="Helical" evidence="8">
    <location>
        <begin position="88"/>
        <end position="107"/>
    </location>
</feature>
<accession>A0A4R2QQR1</accession>
<feature type="transmembrane region" description="Helical" evidence="8">
    <location>
        <begin position="48"/>
        <end position="68"/>
    </location>
</feature>
<evidence type="ECO:0000313" key="9">
    <source>
        <dbReference type="EMBL" id="TCP52080.1"/>
    </source>
</evidence>
<keyword evidence="6 8" id="KW-0472">Membrane</keyword>
<keyword evidence="4 8" id="KW-0812">Transmembrane</keyword>
<feature type="compositionally biased region" description="Polar residues" evidence="7">
    <location>
        <begin position="1"/>
        <end position="10"/>
    </location>
</feature>
<evidence type="ECO:0000256" key="3">
    <source>
        <dbReference type="ARBA" id="ARBA00022475"/>
    </source>
</evidence>
<dbReference type="GO" id="GO:0005886">
    <property type="term" value="C:plasma membrane"/>
    <property type="evidence" value="ECO:0007669"/>
    <property type="project" value="UniProtKB-SubCell"/>
</dbReference>
<keyword evidence="10" id="KW-1185">Reference proteome</keyword>
<protein>
    <submittedName>
        <fullName evidence="9">Putative oxidoreductase</fullName>
    </submittedName>
</protein>
<evidence type="ECO:0000256" key="5">
    <source>
        <dbReference type="ARBA" id="ARBA00022989"/>
    </source>
</evidence>
<evidence type="ECO:0000256" key="7">
    <source>
        <dbReference type="SAM" id="MobiDB-lite"/>
    </source>
</evidence>